<proteinExistence type="inferred from homology"/>
<dbReference type="EC" id="3.1.4.58" evidence="2"/>
<dbReference type="NCBIfam" id="TIGR02258">
    <property type="entry name" value="2_5_ligase"/>
    <property type="match status" value="1"/>
</dbReference>
<dbReference type="SUPFAM" id="SSF55144">
    <property type="entry name" value="LigT-like"/>
    <property type="match status" value="1"/>
</dbReference>
<dbReference type="GO" id="GO:0016874">
    <property type="term" value="F:ligase activity"/>
    <property type="evidence" value="ECO:0007669"/>
    <property type="project" value="UniProtKB-KW"/>
</dbReference>
<evidence type="ECO:0000313" key="4">
    <source>
        <dbReference type="EMBL" id="QDV46992.1"/>
    </source>
</evidence>
<dbReference type="InterPro" id="IPR014051">
    <property type="entry name" value="Phosphoesterase_HXTX"/>
</dbReference>
<comment type="catalytic activity">
    <reaction evidence="2">
        <text>a 3'-end 2',3'-cyclophospho-ribonucleotide-RNA + H2O = a 3'-end 2'-phospho-ribonucleotide-RNA + H(+)</text>
        <dbReference type="Rhea" id="RHEA:11828"/>
        <dbReference type="Rhea" id="RHEA-COMP:10464"/>
        <dbReference type="Rhea" id="RHEA-COMP:17353"/>
        <dbReference type="ChEBI" id="CHEBI:15377"/>
        <dbReference type="ChEBI" id="CHEBI:15378"/>
        <dbReference type="ChEBI" id="CHEBI:83064"/>
        <dbReference type="ChEBI" id="CHEBI:173113"/>
        <dbReference type="EC" id="3.1.4.58"/>
    </reaction>
</comment>
<evidence type="ECO:0000313" key="5">
    <source>
        <dbReference type="Proteomes" id="UP000319004"/>
    </source>
</evidence>
<feature type="short sequence motif" description="HXTX 1" evidence="2">
    <location>
        <begin position="43"/>
        <end position="46"/>
    </location>
</feature>
<comment type="similarity">
    <text evidence="2">Belongs to the 2H phosphoesterase superfamily. ThpR family.</text>
</comment>
<evidence type="ECO:0000256" key="2">
    <source>
        <dbReference type="HAMAP-Rule" id="MF_01940"/>
    </source>
</evidence>
<sequence length="190" mass="20833">MQTIRSFISIPVPPAVTSAAGKIMKRLKPLDDSFKWVPIDNFHLTLKFLGEVDNVEVPAVCKAIRRVTDDIEPFELGFAGIGGFPNAEKPRVVFIGVDDPTGNLVQLVAGLEKQLADLGFKPEPRDYTPHLTLGRTRSNSRRGGDALVDAMQDLADIGLGEMVVDEVHLMASFLDKTGPTYQVMDTIELE</sequence>
<dbReference type="PANTHER" id="PTHR35561:SF1">
    <property type="entry name" value="RNA 2',3'-CYCLIC PHOSPHODIESTERASE"/>
    <property type="match status" value="1"/>
</dbReference>
<reference evidence="4 5" key="1">
    <citation type="submission" date="2019-03" db="EMBL/GenBank/DDBJ databases">
        <title>Deep-cultivation of Planctomycetes and their phenomic and genomic characterization uncovers novel biology.</title>
        <authorList>
            <person name="Wiegand S."/>
            <person name="Jogler M."/>
            <person name="Boedeker C."/>
            <person name="Pinto D."/>
            <person name="Vollmers J."/>
            <person name="Rivas-Marin E."/>
            <person name="Kohn T."/>
            <person name="Peeters S.H."/>
            <person name="Heuer A."/>
            <person name="Rast P."/>
            <person name="Oberbeckmann S."/>
            <person name="Bunk B."/>
            <person name="Jeske O."/>
            <person name="Meyerdierks A."/>
            <person name="Storesund J.E."/>
            <person name="Kallscheuer N."/>
            <person name="Luecker S."/>
            <person name="Lage O.M."/>
            <person name="Pohl T."/>
            <person name="Merkel B.J."/>
            <person name="Hornburger P."/>
            <person name="Mueller R.-W."/>
            <person name="Bruemmer F."/>
            <person name="Labrenz M."/>
            <person name="Spormann A.M."/>
            <person name="Op den Camp H."/>
            <person name="Overmann J."/>
            <person name="Amann R."/>
            <person name="Jetten M.S.M."/>
            <person name="Mascher T."/>
            <person name="Medema M.H."/>
            <person name="Devos D.P."/>
            <person name="Kaster A.-K."/>
            <person name="Ovreas L."/>
            <person name="Rohde M."/>
            <person name="Galperin M.Y."/>
            <person name="Jogler C."/>
        </authorList>
    </citation>
    <scope>NUCLEOTIDE SEQUENCE [LARGE SCALE GENOMIC DNA]</scope>
    <source>
        <strain evidence="4 5">Enr13</strain>
    </source>
</reference>
<dbReference type="PANTHER" id="PTHR35561">
    <property type="entry name" value="RNA 2',3'-CYCLIC PHOSPHODIESTERASE"/>
    <property type="match status" value="1"/>
</dbReference>
<feature type="short sequence motif" description="HXTX 2" evidence="2">
    <location>
        <begin position="130"/>
        <end position="133"/>
    </location>
</feature>
<dbReference type="RefSeq" id="WP_145391099.1">
    <property type="nucleotide sequence ID" value="NZ_CP037423.1"/>
</dbReference>
<dbReference type="OrthoDB" id="9789350at2"/>
<keyword evidence="1 2" id="KW-0378">Hydrolase</keyword>
<feature type="domain" description="Phosphoesterase HXTX" evidence="3">
    <location>
        <begin position="10"/>
        <end position="93"/>
    </location>
</feature>
<keyword evidence="4" id="KW-0436">Ligase</keyword>
<dbReference type="HAMAP" id="MF_01940">
    <property type="entry name" value="RNA_CPDase"/>
    <property type="match status" value="1"/>
</dbReference>
<organism evidence="4 5">
    <name type="scientific">Stieleria neptunia</name>
    <dbReference type="NCBI Taxonomy" id="2527979"/>
    <lineage>
        <taxon>Bacteria</taxon>
        <taxon>Pseudomonadati</taxon>
        <taxon>Planctomycetota</taxon>
        <taxon>Planctomycetia</taxon>
        <taxon>Pirellulales</taxon>
        <taxon>Pirellulaceae</taxon>
        <taxon>Stieleria</taxon>
    </lineage>
</organism>
<feature type="active site" description="Proton acceptor" evidence="2">
    <location>
        <position position="130"/>
    </location>
</feature>
<gene>
    <name evidence="4" type="primary">ligT</name>
    <name evidence="4" type="ORF">Enr13x_69010</name>
</gene>
<dbReference type="Gene3D" id="3.90.1140.10">
    <property type="entry name" value="Cyclic phosphodiesterase"/>
    <property type="match status" value="1"/>
</dbReference>
<dbReference type="Pfam" id="PF02834">
    <property type="entry name" value="LigT_PEase"/>
    <property type="match status" value="2"/>
</dbReference>
<dbReference type="KEGG" id="snep:Enr13x_69010"/>
<dbReference type="GO" id="GO:0008664">
    <property type="term" value="F:RNA 2',3'-cyclic 3'-phosphodiesterase activity"/>
    <property type="evidence" value="ECO:0007669"/>
    <property type="project" value="UniProtKB-EC"/>
</dbReference>
<evidence type="ECO:0000256" key="1">
    <source>
        <dbReference type="ARBA" id="ARBA00022801"/>
    </source>
</evidence>
<protein>
    <recommendedName>
        <fullName evidence="2">RNA 2',3'-cyclic phosphodiesterase</fullName>
        <shortName evidence="2">RNA 2',3'-CPDase</shortName>
        <ecNumber evidence="2">3.1.4.58</ecNumber>
    </recommendedName>
</protein>
<dbReference type="EMBL" id="CP037423">
    <property type="protein sequence ID" value="QDV46992.1"/>
    <property type="molecule type" value="Genomic_DNA"/>
</dbReference>
<dbReference type="Proteomes" id="UP000319004">
    <property type="component" value="Chromosome"/>
</dbReference>
<comment type="function">
    <text evidence="2">Hydrolyzes RNA 2',3'-cyclic phosphodiester to an RNA 2'-phosphomonoester.</text>
</comment>
<dbReference type="InterPro" id="IPR009097">
    <property type="entry name" value="Cyclic_Pdiesterase"/>
</dbReference>
<dbReference type="GO" id="GO:0004113">
    <property type="term" value="F:2',3'-cyclic-nucleotide 3'-phosphodiesterase activity"/>
    <property type="evidence" value="ECO:0007669"/>
    <property type="project" value="InterPro"/>
</dbReference>
<dbReference type="InterPro" id="IPR004175">
    <property type="entry name" value="RNA_CPDase"/>
</dbReference>
<accession>A0A518I1J7</accession>
<dbReference type="AlphaFoldDB" id="A0A518I1J7"/>
<feature type="active site" description="Proton donor" evidence="2">
    <location>
        <position position="43"/>
    </location>
</feature>
<keyword evidence="5" id="KW-1185">Reference proteome</keyword>
<name>A0A518I1J7_9BACT</name>
<feature type="domain" description="Phosphoesterase HXTX" evidence="3">
    <location>
        <begin position="96"/>
        <end position="181"/>
    </location>
</feature>
<evidence type="ECO:0000259" key="3">
    <source>
        <dbReference type="Pfam" id="PF02834"/>
    </source>
</evidence>